<gene>
    <name evidence="2" type="ORF">P171DRAFT_474350</name>
</gene>
<sequence length="147" mass="16569">MVRPVLAQYLRPRRHHPITRSPFDVLQTLLPRCTVQTFHNPRLPGLESRCRVSEVSPLLKHTKPPSPIVSSLSAETAQPHRESRDPRESPGTQGGRATVAQRTRRRARRSGTHVHFAPDETRRDKTCILTDRQKTAAWVTSSAAMVA</sequence>
<feature type="compositionally biased region" description="Basic and acidic residues" evidence="1">
    <location>
        <begin position="78"/>
        <end position="88"/>
    </location>
</feature>
<dbReference type="EMBL" id="MU001503">
    <property type="protein sequence ID" value="KAF2443076.1"/>
    <property type="molecule type" value="Genomic_DNA"/>
</dbReference>
<dbReference type="Proteomes" id="UP000799764">
    <property type="component" value="Unassembled WGS sequence"/>
</dbReference>
<evidence type="ECO:0000313" key="3">
    <source>
        <dbReference type="Proteomes" id="UP000799764"/>
    </source>
</evidence>
<organism evidence="2 3">
    <name type="scientific">Karstenula rhodostoma CBS 690.94</name>
    <dbReference type="NCBI Taxonomy" id="1392251"/>
    <lineage>
        <taxon>Eukaryota</taxon>
        <taxon>Fungi</taxon>
        <taxon>Dikarya</taxon>
        <taxon>Ascomycota</taxon>
        <taxon>Pezizomycotina</taxon>
        <taxon>Dothideomycetes</taxon>
        <taxon>Pleosporomycetidae</taxon>
        <taxon>Pleosporales</taxon>
        <taxon>Massarineae</taxon>
        <taxon>Didymosphaeriaceae</taxon>
        <taxon>Karstenula</taxon>
    </lineage>
</organism>
<feature type="compositionally biased region" description="Basic residues" evidence="1">
    <location>
        <begin position="102"/>
        <end position="112"/>
    </location>
</feature>
<dbReference type="AlphaFoldDB" id="A0A9P4UAI1"/>
<keyword evidence="3" id="KW-1185">Reference proteome</keyword>
<name>A0A9P4UAI1_9PLEO</name>
<accession>A0A9P4UAI1</accession>
<protein>
    <submittedName>
        <fullName evidence="2">Uncharacterized protein</fullName>
    </submittedName>
</protein>
<evidence type="ECO:0000313" key="2">
    <source>
        <dbReference type="EMBL" id="KAF2443076.1"/>
    </source>
</evidence>
<reference evidence="2" key="1">
    <citation type="journal article" date="2020" name="Stud. Mycol.">
        <title>101 Dothideomycetes genomes: a test case for predicting lifestyles and emergence of pathogens.</title>
        <authorList>
            <person name="Haridas S."/>
            <person name="Albert R."/>
            <person name="Binder M."/>
            <person name="Bloem J."/>
            <person name="Labutti K."/>
            <person name="Salamov A."/>
            <person name="Andreopoulos B."/>
            <person name="Baker S."/>
            <person name="Barry K."/>
            <person name="Bills G."/>
            <person name="Bluhm B."/>
            <person name="Cannon C."/>
            <person name="Castanera R."/>
            <person name="Culley D."/>
            <person name="Daum C."/>
            <person name="Ezra D."/>
            <person name="Gonzalez J."/>
            <person name="Henrissat B."/>
            <person name="Kuo A."/>
            <person name="Liang C."/>
            <person name="Lipzen A."/>
            <person name="Lutzoni F."/>
            <person name="Magnuson J."/>
            <person name="Mondo S."/>
            <person name="Nolan M."/>
            <person name="Ohm R."/>
            <person name="Pangilinan J."/>
            <person name="Park H.-J."/>
            <person name="Ramirez L."/>
            <person name="Alfaro M."/>
            <person name="Sun H."/>
            <person name="Tritt A."/>
            <person name="Yoshinaga Y."/>
            <person name="Zwiers L.-H."/>
            <person name="Turgeon B."/>
            <person name="Goodwin S."/>
            <person name="Spatafora J."/>
            <person name="Crous P."/>
            <person name="Grigoriev I."/>
        </authorList>
    </citation>
    <scope>NUCLEOTIDE SEQUENCE</scope>
    <source>
        <strain evidence="2">CBS 690.94</strain>
    </source>
</reference>
<feature type="region of interest" description="Disordered" evidence="1">
    <location>
        <begin position="57"/>
        <end position="119"/>
    </location>
</feature>
<evidence type="ECO:0000256" key="1">
    <source>
        <dbReference type="SAM" id="MobiDB-lite"/>
    </source>
</evidence>
<comment type="caution">
    <text evidence="2">The sequence shown here is derived from an EMBL/GenBank/DDBJ whole genome shotgun (WGS) entry which is preliminary data.</text>
</comment>
<proteinExistence type="predicted"/>